<feature type="domain" description="HNH nuclease" evidence="1">
    <location>
        <begin position="58"/>
        <end position="101"/>
    </location>
</feature>
<dbReference type="Gene3D" id="3.90.75.20">
    <property type="match status" value="1"/>
</dbReference>
<sequence length="137" mass="16475">MVRQKVRVTYLEERYLDDNYVVNDNGEVFRVLANGSRKKRIPELHNGYERIKIYNKTYRVHRLVMKLFKGESDLTVDHINGIKHDNRLCNLQYVTAEENTRLYWERNKLAKLIDNKNKLLIKLNKINKEISEEVLKK</sequence>
<accession>A0A343JQX6</accession>
<dbReference type="InterPro" id="IPR044925">
    <property type="entry name" value="His-Me_finger_sf"/>
</dbReference>
<keyword evidence="2" id="KW-0255">Endonuclease</keyword>
<proteinExistence type="predicted"/>
<dbReference type="Pfam" id="PF13392">
    <property type="entry name" value="HNH_3"/>
    <property type="match status" value="1"/>
</dbReference>
<organism evidence="2 3">
    <name type="scientific">Lactococcus phage 96401</name>
    <dbReference type="NCBI Taxonomy" id="2029674"/>
    <lineage>
        <taxon>Viruses</taxon>
        <taxon>Duplodnaviria</taxon>
        <taxon>Heunggongvirae</taxon>
        <taxon>Uroviricota</taxon>
        <taxon>Caudoviricetes</taxon>
        <taxon>Skunavirus</taxon>
        <taxon>Skunavirus sv96401</taxon>
    </lineage>
</organism>
<dbReference type="InterPro" id="IPR003615">
    <property type="entry name" value="HNH_nuc"/>
</dbReference>
<evidence type="ECO:0000313" key="2">
    <source>
        <dbReference type="EMBL" id="ASZ71899.1"/>
    </source>
</evidence>
<dbReference type="GO" id="GO:0004519">
    <property type="term" value="F:endonuclease activity"/>
    <property type="evidence" value="ECO:0007669"/>
    <property type="project" value="UniProtKB-KW"/>
</dbReference>
<keyword evidence="2" id="KW-0540">Nuclease</keyword>
<keyword evidence="3" id="KW-1185">Reference proteome</keyword>
<dbReference type="Proteomes" id="UP000256936">
    <property type="component" value="Segment"/>
</dbReference>
<gene>
    <name evidence="2" type="ORF">96401_54</name>
</gene>
<evidence type="ECO:0000313" key="3">
    <source>
        <dbReference type="Proteomes" id="UP000256936"/>
    </source>
</evidence>
<evidence type="ECO:0000259" key="1">
    <source>
        <dbReference type="Pfam" id="PF13392"/>
    </source>
</evidence>
<name>A0A343JQX6_9CAUD</name>
<keyword evidence="2" id="KW-0378">Hydrolase</keyword>
<reference evidence="2 3" key="1">
    <citation type="submission" date="2017-07" db="EMBL/GenBank/DDBJ databases">
        <title>Comparative genome analysis of lactococcal phages belonging to the virulent 936 group.</title>
        <authorList>
            <person name="Oliveira J."/>
        </authorList>
    </citation>
    <scope>NUCLEOTIDE SEQUENCE [LARGE SCALE GENOMIC DNA]</scope>
</reference>
<protein>
    <submittedName>
        <fullName evidence="2">HNH endonuclease</fullName>
    </submittedName>
</protein>
<dbReference type="EMBL" id="MF448570">
    <property type="protein sequence ID" value="ASZ71899.1"/>
    <property type="molecule type" value="Genomic_DNA"/>
</dbReference>
<dbReference type="SUPFAM" id="SSF54060">
    <property type="entry name" value="His-Me finger endonucleases"/>
    <property type="match status" value="1"/>
</dbReference>